<keyword evidence="8" id="KW-1015">Disulfide bond</keyword>
<dbReference type="SMART" id="SM00494">
    <property type="entry name" value="ChtBD2"/>
    <property type="match status" value="2"/>
</dbReference>
<dbReference type="SUPFAM" id="SSF54556">
    <property type="entry name" value="Chitinase insertion domain"/>
    <property type="match status" value="1"/>
</dbReference>
<feature type="compositionally biased region" description="Basic and acidic residues" evidence="13">
    <location>
        <begin position="464"/>
        <end position="481"/>
    </location>
</feature>
<keyword evidence="7" id="KW-0146">Chitin degradation</keyword>
<feature type="compositionally biased region" description="Low complexity" evidence="13">
    <location>
        <begin position="595"/>
        <end position="620"/>
    </location>
</feature>
<evidence type="ECO:0000256" key="1">
    <source>
        <dbReference type="ARBA" id="ARBA00000822"/>
    </source>
</evidence>
<feature type="compositionally biased region" description="Low complexity" evidence="13">
    <location>
        <begin position="964"/>
        <end position="978"/>
    </location>
</feature>
<comment type="catalytic activity">
    <reaction evidence="1">
        <text>Random endo-hydrolysis of N-acetyl-beta-D-glucosaminide (1-&gt;4)-beta-linkages in chitin and chitodextrins.</text>
        <dbReference type="EC" id="3.2.1.14"/>
    </reaction>
</comment>
<evidence type="ECO:0000256" key="8">
    <source>
        <dbReference type="ARBA" id="ARBA00023157"/>
    </source>
</evidence>
<evidence type="ECO:0000256" key="4">
    <source>
        <dbReference type="ARBA" id="ARBA00022669"/>
    </source>
</evidence>
<feature type="compositionally biased region" description="Acidic residues" evidence="13">
    <location>
        <begin position="824"/>
        <end position="842"/>
    </location>
</feature>
<feature type="region of interest" description="Disordered" evidence="13">
    <location>
        <begin position="409"/>
        <end position="538"/>
    </location>
</feature>
<dbReference type="EC" id="3.2.1.14" evidence="3"/>
<comment type="similarity">
    <text evidence="2">Belongs to the glycosyl hydrolase 18 family. Chitinase class II subfamily.</text>
</comment>
<keyword evidence="10 12" id="KW-0326">Glycosidase</keyword>
<evidence type="ECO:0000313" key="18">
    <source>
        <dbReference type="RefSeq" id="XP_011305518.1"/>
    </source>
</evidence>
<dbReference type="GO" id="GO:0008061">
    <property type="term" value="F:chitin binding"/>
    <property type="evidence" value="ECO:0007669"/>
    <property type="project" value="UniProtKB-KW"/>
</dbReference>
<dbReference type="PANTHER" id="PTHR11177:SF399">
    <property type="entry name" value="CHITINASE 6, ISOFORM C"/>
    <property type="match status" value="1"/>
</dbReference>
<dbReference type="InterPro" id="IPR002557">
    <property type="entry name" value="Chitin-bd_dom"/>
</dbReference>
<evidence type="ECO:0000256" key="13">
    <source>
        <dbReference type="SAM" id="MobiDB-lite"/>
    </source>
</evidence>
<feature type="compositionally biased region" description="Polar residues" evidence="13">
    <location>
        <begin position="927"/>
        <end position="937"/>
    </location>
</feature>
<keyword evidence="9" id="KW-0119">Carbohydrate metabolism</keyword>
<dbReference type="InterPro" id="IPR036508">
    <property type="entry name" value="Chitin-bd_dom_sf"/>
</dbReference>
<keyword evidence="5 14" id="KW-0732">Signal</keyword>
<dbReference type="PANTHER" id="PTHR11177">
    <property type="entry name" value="CHITINASE"/>
    <property type="match status" value="1"/>
</dbReference>
<dbReference type="Gene3D" id="3.20.20.80">
    <property type="entry name" value="Glycosidases"/>
    <property type="match status" value="1"/>
</dbReference>
<feature type="compositionally biased region" description="Basic residues" evidence="13">
    <location>
        <begin position="484"/>
        <end position="496"/>
    </location>
</feature>
<protein>
    <recommendedName>
        <fullName evidence="3">chitinase</fullName>
        <ecNumber evidence="3">3.2.1.14</ecNumber>
    </recommendedName>
</protein>
<feature type="compositionally biased region" description="Low complexity" evidence="13">
    <location>
        <begin position="1033"/>
        <end position="1047"/>
    </location>
</feature>
<evidence type="ECO:0000256" key="5">
    <source>
        <dbReference type="ARBA" id="ARBA00022729"/>
    </source>
</evidence>
<feature type="compositionally biased region" description="Polar residues" evidence="13">
    <location>
        <begin position="772"/>
        <end position="785"/>
    </location>
</feature>
<dbReference type="FunFam" id="2.170.140.10:FF:000005">
    <property type="entry name" value="Acidic mammalian chitinase"/>
    <property type="match status" value="1"/>
</dbReference>
<dbReference type="Gene3D" id="2.170.140.10">
    <property type="entry name" value="Chitin binding domain"/>
    <property type="match status" value="2"/>
</dbReference>
<reference evidence="18" key="1">
    <citation type="submission" date="2025-08" db="UniProtKB">
        <authorList>
            <consortium name="RefSeq"/>
        </authorList>
    </citation>
    <scope>IDENTIFICATION</scope>
    <source>
        <strain evidence="18">USDA-PBARC FA_bdor</strain>
        <tissue evidence="18">Whole organism</tissue>
    </source>
</reference>
<dbReference type="InterPro" id="IPR011583">
    <property type="entry name" value="Chitinase_II/V-like_cat"/>
</dbReference>
<accession>A0A9R1TAC1</accession>
<feature type="domain" description="Chitin-binding type-2" evidence="15">
    <location>
        <begin position="1246"/>
        <end position="1305"/>
    </location>
</feature>
<dbReference type="RefSeq" id="XP_011305518.1">
    <property type="nucleotide sequence ID" value="XM_011307216.1"/>
</dbReference>
<gene>
    <name evidence="18" type="primary">Cht6</name>
</gene>
<evidence type="ECO:0000313" key="17">
    <source>
        <dbReference type="Proteomes" id="UP000694866"/>
    </source>
</evidence>
<evidence type="ECO:0000256" key="2">
    <source>
        <dbReference type="ARBA" id="ARBA00009121"/>
    </source>
</evidence>
<dbReference type="Gene3D" id="3.10.50.10">
    <property type="match status" value="1"/>
</dbReference>
<dbReference type="GeneID" id="105267997"/>
<dbReference type="Pfam" id="PF00704">
    <property type="entry name" value="Glyco_hydro_18"/>
    <property type="match status" value="1"/>
</dbReference>
<evidence type="ECO:0000259" key="15">
    <source>
        <dbReference type="PROSITE" id="PS50940"/>
    </source>
</evidence>
<feature type="compositionally biased region" description="Acidic residues" evidence="13">
    <location>
        <begin position="621"/>
        <end position="643"/>
    </location>
</feature>
<dbReference type="InterPro" id="IPR017853">
    <property type="entry name" value="GH"/>
</dbReference>
<dbReference type="GO" id="GO:0008843">
    <property type="term" value="F:endochitinase activity"/>
    <property type="evidence" value="ECO:0007669"/>
    <property type="project" value="UniProtKB-EC"/>
</dbReference>
<dbReference type="GO" id="GO:0000272">
    <property type="term" value="P:polysaccharide catabolic process"/>
    <property type="evidence" value="ECO:0007669"/>
    <property type="project" value="UniProtKB-KW"/>
</dbReference>
<dbReference type="KEGG" id="fas:105267997"/>
<feature type="compositionally biased region" description="Low complexity" evidence="13">
    <location>
        <begin position="663"/>
        <end position="683"/>
    </location>
</feature>
<dbReference type="PROSITE" id="PS50940">
    <property type="entry name" value="CHIT_BIND_II"/>
    <property type="match status" value="2"/>
</dbReference>
<evidence type="ECO:0000256" key="12">
    <source>
        <dbReference type="RuleBase" id="RU000489"/>
    </source>
</evidence>
<dbReference type="InterPro" id="IPR001223">
    <property type="entry name" value="Glyco_hydro18_cat"/>
</dbReference>
<evidence type="ECO:0000259" key="16">
    <source>
        <dbReference type="PROSITE" id="PS51910"/>
    </source>
</evidence>
<keyword evidence="11" id="KW-0624">Polysaccharide degradation</keyword>
<evidence type="ECO:0000256" key="10">
    <source>
        <dbReference type="ARBA" id="ARBA00023295"/>
    </source>
</evidence>
<feature type="compositionally biased region" description="Low complexity" evidence="13">
    <location>
        <begin position="1065"/>
        <end position="1080"/>
    </location>
</feature>
<dbReference type="SUPFAM" id="SSF57625">
    <property type="entry name" value="Invertebrate chitin-binding proteins"/>
    <property type="match status" value="2"/>
</dbReference>
<dbReference type="GO" id="GO:0005576">
    <property type="term" value="C:extracellular region"/>
    <property type="evidence" value="ECO:0007669"/>
    <property type="project" value="InterPro"/>
</dbReference>
<evidence type="ECO:0000256" key="3">
    <source>
        <dbReference type="ARBA" id="ARBA00012729"/>
    </source>
</evidence>
<proteinExistence type="inferred from homology"/>
<name>A0A9R1TAC1_9HYME</name>
<dbReference type="PROSITE" id="PS51910">
    <property type="entry name" value="GH18_2"/>
    <property type="match status" value="1"/>
</dbReference>
<dbReference type="FunFam" id="3.10.50.10:FF:000004">
    <property type="entry name" value="Chitinase 5"/>
    <property type="match status" value="1"/>
</dbReference>
<dbReference type="GO" id="GO:0006032">
    <property type="term" value="P:chitin catabolic process"/>
    <property type="evidence" value="ECO:0007669"/>
    <property type="project" value="UniProtKB-KW"/>
</dbReference>
<feature type="compositionally biased region" description="Basic and acidic residues" evidence="13">
    <location>
        <begin position="497"/>
        <end position="507"/>
    </location>
</feature>
<feature type="compositionally biased region" description="Basic residues" evidence="13">
    <location>
        <begin position="444"/>
        <end position="454"/>
    </location>
</feature>
<feature type="region of interest" description="Disordered" evidence="13">
    <location>
        <begin position="1032"/>
        <end position="1089"/>
    </location>
</feature>
<evidence type="ECO:0000256" key="11">
    <source>
        <dbReference type="ARBA" id="ARBA00023326"/>
    </source>
</evidence>
<feature type="region of interest" description="Disordered" evidence="13">
    <location>
        <begin position="595"/>
        <end position="643"/>
    </location>
</feature>
<dbReference type="InterPro" id="IPR029070">
    <property type="entry name" value="Chitinase_insertion_sf"/>
</dbReference>
<feature type="chain" id="PRO_5040309674" description="chitinase" evidence="14">
    <location>
        <begin position="27"/>
        <end position="1307"/>
    </location>
</feature>
<sequence length="1307" mass="145724">MNWGLRATTLILWVVIGLSAIRDCNGDQRVVCYYTNWSVYRPGTAKYSPQNINPYLCTHLIYAFGGFTKDNTLKPFDKYQDVEKGGYAKFTGLKTYNKNLKTMLAIGGWNEGSSRFSPMVADPERRRELVKNSVKFLRQNHFDGLDLDWEYPAFRDGGKPRDKNNYADLVQELREEFEKESLKTGRPRLLLSMAIPAGIEYLEKGYDLPRLNEYLDFFNLLSYDYHSAFEPAVNHHSPLYGLEEANEYNYDSELTIDYTISYLLNHDVSSEKVVLGIPTYGRSYTLYNAEATDIGAPADGPGEEGDATREKGYLAYYEICENIAKSDEWEVVQPNEKATGPYAFRGNQWVGYDDENIVRVKAFYVKEKKLGGIMFWSIDNDDFRGKCHGRPYPLIEAAKEALLSGNEKISEISKPTGSRKKTKPQTSRTSDTSTERKYSSPRRSGSKPPRKRPSSTRSTPRSKIASEDTVESRESSEERGTSTRPRKTRPKFRTGTHRQEQTRKIERTEEDPSPFSNSLTTPEPPTTPDPGSDFKCEDEGFFPHPRDCKKYFWCLDSGPSGLGVVAHQFTCPSGLVFNKAADSCDYPRNVVCPKAKASPTTPKPTPTSKTTKRTTTASPEIEGDDEYEYEEDEENSAGEEEEIPVSTTAKPLLYKTISRNRPTTSSSTTSTEATTTQGTIETSRGFKGIEDGEGDDTEDPKVLKELIDLIKKAGGIEQLEKQLHLQEKGLVGDTTEGSLATPATISRSLYEKVLNRQATKLFGGSSGKDTKQVTNSRGSLQNGPGKSQFEGLDELPEVKNLRRINKHQYVTIARQRSSTNEPAVSEDELSNEEVEEDNDDASSDDREVSNPPGKERNSYLKRVTPNYVNIRRSRPTTPASDGDIKESGSQEENSSKFSRKQHNRNFENDEEPANKPSSTESIEEVSQESNTPKSRYTNIHRFRSTTVSSTESEDPVKSSEETSESPPTSPLELTPTEPQVFSTPSPTTEASKSSTEFLPEVTNPTISTTHQPATEPVKLVENSVTEILLTTFPAPSTPRTTPLPRTTVSAVSSPRPFGYSRRTRPTTTSPSSTTPTPSTTEQSRAKVGALKSPGAILRKPGIIARPTTSKSYAIEYETADRRYSSKFVVPSVENNDQTGRAQEVAVSLIDPSVLASFKTGKETLTNRGAQRHKNEEFEGITETPITRTTISRRRQRPTSAFQDAQVTSHKPRRPAIIDYDYYVDEEVRISVKPELKNKIYVTASGRIGCLDQGTFAHPYSCKKFITCAKMVGGQVVPTEYSCPNKLSFDPVGGICNWSAGLGCKESL</sequence>
<evidence type="ECO:0000256" key="6">
    <source>
        <dbReference type="ARBA" id="ARBA00022801"/>
    </source>
</evidence>
<feature type="region of interest" description="Disordered" evidence="13">
    <location>
        <begin position="761"/>
        <end position="791"/>
    </location>
</feature>
<feature type="region of interest" description="Disordered" evidence="13">
    <location>
        <begin position="809"/>
        <end position="1016"/>
    </location>
</feature>
<feature type="compositionally biased region" description="Polar residues" evidence="13">
    <location>
        <begin position="979"/>
        <end position="1012"/>
    </location>
</feature>
<dbReference type="CTD" id="31935"/>
<organism evidence="17 18">
    <name type="scientific">Fopius arisanus</name>
    <dbReference type="NCBI Taxonomy" id="64838"/>
    <lineage>
        <taxon>Eukaryota</taxon>
        <taxon>Metazoa</taxon>
        <taxon>Ecdysozoa</taxon>
        <taxon>Arthropoda</taxon>
        <taxon>Hexapoda</taxon>
        <taxon>Insecta</taxon>
        <taxon>Pterygota</taxon>
        <taxon>Neoptera</taxon>
        <taxon>Endopterygota</taxon>
        <taxon>Hymenoptera</taxon>
        <taxon>Apocrita</taxon>
        <taxon>Ichneumonoidea</taxon>
        <taxon>Braconidae</taxon>
        <taxon>Opiinae</taxon>
        <taxon>Fopius</taxon>
    </lineage>
</organism>
<dbReference type="FunFam" id="3.20.20.80:FF:000007">
    <property type="entry name" value="Acidic mammalian chitinase"/>
    <property type="match status" value="1"/>
</dbReference>
<feature type="signal peptide" evidence="14">
    <location>
        <begin position="1"/>
        <end position="26"/>
    </location>
</feature>
<dbReference type="InterPro" id="IPR050314">
    <property type="entry name" value="Glycosyl_Hydrlase_18"/>
</dbReference>
<dbReference type="Proteomes" id="UP000694866">
    <property type="component" value="Unplaced"/>
</dbReference>
<keyword evidence="17" id="KW-1185">Reference proteome</keyword>
<feature type="domain" description="Chitin-binding type-2" evidence="15">
    <location>
        <begin position="533"/>
        <end position="594"/>
    </location>
</feature>
<feature type="region of interest" description="Disordered" evidence="13">
    <location>
        <begin position="657"/>
        <end position="700"/>
    </location>
</feature>
<keyword evidence="6 12" id="KW-0378">Hydrolase</keyword>
<evidence type="ECO:0000256" key="9">
    <source>
        <dbReference type="ARBA" id="ARBA00023277"/>
    </source>
</evidence>
<feature type="compositionally biased region" description="Basic and acidic residues" evidence="13">
    <location>
        <begin position="843"/>
        <end position="858"/>
    </location>
</feature>
<dbReference type="PROSITE" id="PS01095">
    <property type="entry name" value="GH18_1"/>
    <property type="match status" value="1"/>
</dbReference>
<evidence type="ECO:0000256" key="14">
    <source>
        <dbReference type="SAM" id="SignalP"/>
    </source>
</evidence>
<dbReference type="Pfam" id="PF01607">
    <property type="entry name" value="CBM_14"/>
    <property type="match status" value="2"/>
</dbReference>
<dbReference type="InterPro" id="IPR001579">
    <property type="entry name" value="Glyco_hydro_18_chit_AS"/>
</dbReference>
<dbReference type="SMART" id="SM00636">
    <property type="entry name" value="Glyco_18"/>
    <property type="match status" value="1"/>
</dbReference>
<feature type="domain" description="GH18" evidence="16">
    <location>
        <begin position="28"/>
        <end position="405"/>
    </location>
</feature>
<dbReference type="SUPFAM" id="SSF51445">
    <property type="entry name" value="(Trans)glycosidases"/>
    <property type="match status" value="1"/>
</dbReference>
<dbReference type="CDD" id="cd02872">
    <property type="entry name" value="GH18_chitolectin_chitotriosidase"/>
    <property type="match status" value="1"/>
</dbReference>
<evidence type="ECO:0000256" key="7">
    <source>
        <dbReference type="ARBA" id="ARBA00023024"/>
    </source>
</evidence>
<keyword evidence="4" id="KW-0147">Chitin-binding</keyword>
<dbReference type="OrthoDB" id="73875at2759"/>